<feature type="transmembrane region" description="Helical" evidence="1">
    <location>
        <begin position="6"/>
        <end position="28"/>
    </location>
</feature>
<protein>
    <submittedName>
        <fullName evidence="2">Efflux RND transporter permease subunit</fullName>
    </submittedName>
</protein>
<dbReference type="Gene3D" id="1.20.1640.10">
    <property type="entry name" value="Multidrug efflux transporter AcrB transmembrane domain"/>
    <property type="match status" value="1"/>
</dbReference>
<evidence type="ECO:0000256" key="1">
    <source>
        <dbReference type="SAM" id="Phobius"/>
    </source>
</evidence>
<dbReference type="RefSeq" id="WP_212689683.1">
    <property type="nucleotide sequence ID" value="NZ_JAGSPN010000269.1"/>
</dbReference>
<feature type="non-terminal residue" evidence="2">
    <location>
        <position position="1"/>
    </location>
</feature>
<name>A0A941DTI4_9BURK</name>
<sequence length="122" mass="12906">AAIGFVSLFGVSVMNGILVITYFNHLIVEGKAPLEAMREAAEQRMRPMLMTAFSACIGLLPAAISTGIGSQVQRPLAVVVVGGMLLGPIMLLVVAPALQVMVMGWSRNESEMTFGNEDKAGK</sequence>
<dbReference type="PANTHER" id="PTHR32063:SF12">
    <property type="entry name" value="CATION EFFLUX SYSTEM PROTEIN"/>
    <property type="match status" value="1"/>
</dbReference>
<dbReference type="GO" id="GO:0042910">
    <property type="term" value="F:xenobiotic transmembrane transporter activity"/>
    <property type="evidence" value="ECO:0007669"/>
    <property type="project" value="TreeGrafter"/>
</dbReference>
<dbReference type="GO" id="GO:0005886">
    <property type="term" value="C:plasma membrane"/>
    <property type="evidence" value="ECO:0007669"/>
    <property type="project" value="TreeGrafter"/>
</dbReference>
<dbReference type="Proteomes" id="UP000680067">
    <property type="component" value="Unassembled WGS sequence"/>
</dbReference>
<feature type="transmembrane region" description="Helical" evidence="1">
    <location>
        <begin position="49"/>
        <end position="70"/>
    </location>
</feature>
<feature type="transmembrane region" description="Helical" evidence="1">
    <location>
        <begin position="76"/>
        <end position="98"/>
    </location>
</feature>
<keyword evidence="1" id="KW-0812">Transmembrane</keyword>
<keyword evidence="3" id="KW-1185">Reference proteome</keyword>
<gene>
    <name evidence="2" type="ORF">KDM89_20360</name>
</gene>
<proteinExistence type="predicted"/>
<accession>A0A941DTI4</accession>
<evidence type="ECO:0000313" key="2">
    <source>
        <dbReference type="EMBL" id="MBR7784491.1"/>
    </source>
</evidence>
<dbReference type="AlphaFoldDB" id="A0A941DTI4"/>
<dbReference type="InterPro" id="IPR001036">
    <property type="entry name" value="Acrflvin-R"/>
</dbReference>
<dbReference type="EMBL" id="JAGSPN010000269">
    <property type="protein sequence ID" value="MBR7784491.1"/>
    <property type="molecule type" value="Genomic_DNA"/>
</dbReference>
<dbReference type="Pfam" id="PF00873">
    <property type="entry name" value="ACR_tran"/>
    <property type="match status" value="1"/>
</dbReference>
<evidence type="ECO:0000313" key="3">
    <source>
        <dbReference type="Proteomes" id="UP000680067"/>
    </source>
</evidence>
<dbReference type="PANTHER" id="PTHR32063">
    <property type="match status" value="1"/>
</dbReference>
<organism evidence="2 3">
    <name type="scientific">Undibacterium luofuense</name>
    <dbReference type="NCBI Taxonomy" id="2828733"/>
    <lineage>
        <taxon>Bacteria</taxon>
        <taxon>Pseudomonadati</taxon>
        <taxon>Pseudomonadota</taxon>
        <taxon>Betaproteobacteria</taxon>
        <taxon>Burkholderiales</taxon>
        <taxon>Oxalobacteraceae</taxon>
        <taxon>Undibacterium</taxon>
    </lineage>
</organism>
<dbReference type="SUPFAM" id="SSF82866">
    <property type="entry name" value="Multidrug efflux transporter AcrB transmembrane domain"/>
    <property type="match status" value="1"/>
</dbReference>
<reference evidence="2" key="1">
    <citation type="submission" date="2021-04" db="EMBL/GenBank/DDBJ databases">
        <title>novel species isolated from subtropical streams in China.</title>
        <authorList>
            <person name="Lu H."/>
        </authorList>
    </citation>
    <scope>NUCLEOTIDE SEQUENCE</scope>
    <source>
        <strain evidence="2">LFS511W</strain>
    </source>
</reference>
<keyword evidence="1" id="KW-0472">Membrane</keyword>
<comment type="caution">
    <text evidence="2">The sequence shown here is derived from an EMBL/GenBank/DDBJ whole genome shotgun (WGS) entry which is preliminary data.</text>
</comment>
<keyword evidence="1" id="KW-1133">Transmembrane helix</keyword>